<evidence type="ECO:0000313" key="1">
    <source>
        <dbReference type="EMBL" id="CAD1823009.1"/>
    </source>
</evidence>
<name>A0A6V7NWQ9_ANACO</name>
<organism evidence="1">
    <name type="scientific">Ananas comosus var. bracteatus</name>
    <name type="common">red pineapple</name>
    <dbReference type="NCBI Taxonomy" id="296719"/>
    <lineage>
        <taxon>Eukaryota</taxon>
        <taxon>Viridiplantae</taxon>
        <taxon>Streptophyta</taxon>
        <taxon>Embryophyta</taxon>
        <taxon>Tracheophyta</taxon>
        <taxon>Spermatophyta</taxon>
        <taxon>Magnoliopsida</taxon>
        <taxon>Liliopsida</taxon>
        <taxon>Poales</taxon>
        <taxon>Bromeliaceae</taxon>
        <taxon>Bromelioideae</taxon>
        <taxon>Ananas</taxon>
    </lineage>
</organism>
<dbReference type="EMBL" id="LR862142">
    <property type="protein sequence ID" value="CAD1823009.1"/>
    <property type="molecule type" value="Genomic_DNA"/>
</dbReference>
<dbReference type="SUPFAM" id="SSF56219">
    <property type="entry name" value="DNase I-like"/>
    <property type="match status" value="1"/>
</dbReference>
<dbReference type="AlphaFoldDB" id="A0A6V7NWQ9"/>
<proteinExistence type="predicted"/>
<dbReference type="InterPro" id="IPR036691">
    <property type="entry name" value="Endo/exonu/phosph_ase_sf"/>
</dbReference>
<gene>
    <name evidence="1" type="ORF">CB5_LOCUS6220</name>
</gene>
<protein>
    <submittedName>
        <fullName evidence="1">Uncharacterized protein</fullName>
    </submittedName>
</protein>
<reference evidence="1" key="1">
    <citation type="submission" date="2020-07" db="EMBL/GenBank/DDBJ databases">
        <authorList>
            <person name="Lin J."/>
        </authorList>
    </citation>
    <scope>NUCLEOTIDE SEQUENCE</scope>
</reference>
<sequence>MRIIRWNCRGLGGAPTVRYVASMTTATSPSIFFLSETKCTRRRANDVSFPPKLRNKFFLSLRMVSSTPFIACIECPPEKRFRFENWWLLQEDCKQVVQRSWTADSCASMPLRLRRLSFDLSHWAGAHRLNLRAQLDSTFQQLTKLQRLPLSDPARKKEGSLTAMYEDLLYKQELFWAQRAKDNWIRFGDRNTTYFYAKAS</sequence>
<accession>A0A6V7NWQ9</accession>